<evidence type="ECO:0000313" key="1">
    <source>
        <dbReference type="EMBL" id="CAG2227997.1"/>
    </source>
</evidence>
<dbReference type="AlphaFoldDB" id="A0A8S3T2Y5"/>
<keyword evidence="2" id="KW-1185">Reference proteome</keyword>
<evidence type="ECO:0000313" key="2">
    <source>
        <dbReference type="Proteomes" id="UP000683360"/>
    </source>
</evidence>
<proteinExistence type="predicted"/>
<dbReference type="EMBL" id="CAJPWZ010001984">
    <property type="protein sequence ID" value="CAG2227997.1"/>
    <property type="molecule type" value="Genomic_DNA"/>
</dbReference>
<reference evidence="1" key="1">
    <citation type="submission" date="2021-03" db="EMBL/GenBank/DDBJ databases">
        <authorList>
            <person name="Bekaert M."/>
        </authorList>
    </citation>
    <scope>NUCLEOTIDE SEQUENCE</scope>
</reference>
<name>A0A8S3T2Y5_MYTED</name>
<protein>
    <submittedName>
        <fullName evidence="1">Uncharacterized protein</fullName>
    </submittedName>
</protein>
<organism evidence="1 2">
    <name type="scientific">Mytilus edulis</name>
    <name type="common">Blue mussel</name>
    <dbReference type="NCBI Taxonomy" id="6550"/>
    <lineage>
        <taxon>Eukaryota</taxon>
        <taxon>Metazoa</taxon>
        <taxon>Spiralia</taxon>
        <taxon>Lophotrochozoa</taxon>
        <taxon>Mollusca</taxon>
        <taxon>Bivalvia</taxon>
        <taxon>Autobranchia</taxon>
        <taxon>Pteriomorphia</taxon>
        <taxon>Mytilida</taxon>
        <taxon>Mytiloidea</taxon>
        <taxon>Mytilidae</taxon>
        <taxon>Mytilinae</taxon>
        <taxon>Mytilus</taxon>
    </lineage>
</organism>
<comment type="caution">
    <text evidence="1">The sequence shown here is derived from an EMBL/GenBank/DDBJ whole genome shotgun (WGS) entry which is preliminary data.</text>
</comment>
<gene>
    <name evidence="1" type="ORF">MEDL_40963</name>
</gene>
<sequence>MGNNDSTSTSVPMNNRLSRVVQTDTIYHVDVDVQTCATVLARKEFGCQVDSVSPIFQELSAQIQNLHCIISEKDMVINSLRKEIEGLCSIETEKDRIKVIEQIFLKEKETLKGCDYSKDANGLSRLSPNDILEKQTPIVRKVIDCLTKSVLDVDTHGNFQKRQFRKSLAIELLFSAKHLRYISPMSLAPLILLYNSTGSKTAVDIFSHTLPSGGYTFLQNWLLTLKPNPCVPMNEISDLVYAFDNNQRLQKVWLSRNANKQTLEVMTNIIKLELNGFNCQKNEVLDPRHWRKFENLGPFEEVQPTEQDSLNVLQTTLETVLQQYNVDTETDTIQSKITDDNFKSKFIQCHQCNKTFGKNKIKCDVCKINLRNGTLPQEAISTKIVREKNKKRLSLLTTQKTSRMMGV</sequence>
<accession>A0A8S3T2Y5</accession>
<dbReference type="Proteomes" id="UP000683360">
    <property type="component" value="Unassembled WGS sequence"/>
</dbReference>
<dbReference type="OrthoDB" id="10342788at2759"/>